<evidence type="ECO:0000313" key="1">
    <source>
        <dbReference type="EMBL" id="CAG8659941.1"/>
    </source>
</evidence>
<dbReference type="AlphaFoldDB" id="A0A9N9E0Z2"/>
<comment type="caution">
    <text evidence="1">The sequence shown here is derived from an EMBL/GenBank/DDBJ whole genome shotgun (WGS) entry which is preliminary data.</text>
</comment>
<dbReference type="Proteomes" id="UP000789831">
    <property type="component" value="Unassembled WGS sequence"/>
</dbReference>
<protein>
    <submittedName>
        <fullName evidence="1">8380_t:CDS:1</fullName>
    </submittedName>
</protein>
<proteinExistence type="predicted"/>
<organism evidence="1 2">
    <name type="scientific">Ambispora gerdemannii</name>
    <dbReference type="NCBI Taxonomy" id="144530"/>
    <lineage>
        <taxon>Eukaryota</taxon>
        <taxon>Fungi</taxon>
        <taxon>Fungi incertae sedis</taxon>
        <taxon>Mucoromycota</taxon>
        <taxon>Glomeromycotina</taxon>
        <taxon>Glomeromycetes</taxon>
        <taxon>Archaeosporales</taxon>
        <taxon>Ambisporaceae</taxon>
        <taxon>Ambispora</taxon>
    </lineage>
</organism>
<dbReference type="EMBL" id="CAJVPL010005717">
    <property type="protein sequence ID" value="CAG8659941.1"/>
    <property type="molecule type" value="Genomic_DNA"/>
</dbReference>
<reference evidence="1" key="1">
    <citation type="submission" date="2021-06" db="EMBL/GenBank/DDBJ databases">
        <authorList>
            <person name="Kallberg Y."/>
            <person name="Tangrot J."/>
            <person name="Rosling A."/>
        </authorList>
    </citation>
    <scope>NUCLEOTIDE SEQUENCE</scope>
    <source>
        <strain evidence="1">MT106</strain>
    </source>
</reference>
<accession>A0A9N9E0Z2</accession>
<name>A0A9N9E0Z2_9GLOM</name>
<feature type="non-terminal residue" evidence="1">
    <location>
        <position position="1"/>
    </location>
</feature>
<sequence>TPLPAAIYPPRLFPIGGTGPYAGPGPYGPGPYAGPGPYD</sequence>
<feature type="non-terminal residue" evidence="1">
    <location>
        <position position="39"/>
    </location>
</feature>
<gene>
    <name evidence="1" type="ORF">AGERDE_LOCUS11760</name>
</gene>
<evidence type="ECO:0000313" key="2">
    <source>
        <dbReference type="Proteomes" id="UP000789831"/>
    </source>
</evidence>
<keyword evidence="2" id="KW-1185">Reference proteome</keyword>